<name>D1B8E1_THEAS</name>
<dbReference type="EnsemblBacteria" id="ACZ18544">
    <property type="protein sequence ID" value="ACZ18544"/>
    <property type="gene ID" value="Taci_0307"/>
</dbReference>
<evidence type="ECO:0000313" key="2">
    <source>
        <dbReference type="Proteomes" id="UP000002030"/>
    </source>
</evidence>
<organism evidence="1 2">
    <name type="scientific">Thermanaerovibrio acidaminovorans (strain ATCC 49978 / DSM 6589 / Su883)</name>
    <name type="common">Selenomonas acidaminovorans</name>
    <dbReference type="NCBI Taxonomy" id="525903"/>
    <lineage>
        <taxon>Bacteria</taxon>
        <taxon>Thermotogati</taxon>
        <taxon>Synergistota</taxon>
        <taxon>Synergistia</taxon>
        <taxon>Synergistales</taxon>
        <taxon>Synergistaceae</taxon>
        <taxon>Thermanaerovibrio</taxon>
    </lineage>
</organism>
<dbReference type="RefSeq" id="WP_012869060.1">
    <property type="nucleotide sequence ID" value="NC_013522.1"/>
</dbReference>
<dbReference type="AlphaFoldDB" id="D1B8E1"/>
<protein>
    <recommendedName>
        <fullName evidence="3">YqgF/RNase H-like domain-containing protein</fullName>
    </recommendedName>
</protein>
<keyword evidence="2" id="KW-1185">Reference proteome</keyword>
<accession>D1B8E1</accession>
<dbReference type="STRING" id="525903.Taci_0307"/>
<dbReference type="eggNOG" id="COG0816">
    <property type="taxonomic scope" value="Bacteria"/>
</dbReference>
<reference evidence="1 2" key="1">
    <citation type="journal article" date="2009" name="Stand. Genomic Sci.">
        <title>Complete genome sequence of Thermanaerovibrio acidaminovorans type strain (Su883).</title>
        <authorList>
            <person name="Chovatia M."/>
            <person name="Sikorski J."/>
            <person name="Schroder M."/>
            <person name="Lapidus A."/>
            <person name="Nolan M."/>
            <person name="Tice H."/>
            <person name="Glavina Del Rio T."/>
            <person name="Copeland A."/>
            <person name="Cheng J.F."/>
            <person name="Lucas S."/>
            <person name="Chen F."/>
            <person name="Bruce D."/>
            <person name="Goodwin L."/>
            <person name="Pitluck S."/>
            <person name="Ivanova N."/>
            <person name="Mavromatis K."/>
            <person name="Ovchinnikova G."/>
            <person name="Pati A."/>
            <person name="Chen A."/>
            <person name="Palaniappan K."/>
            <person name="Land M."/>
            <person name="Hauser L."/>
            <person name="Chang Y.J."/>
            <person name="Jeffries C.D."/>
            <person name="Chain P."/>
            <person name="Saunders E."/>
            <person name="Detter J.C."/>
            <person name="Brettin T."/>
            <person name="Rohde M."/>
            <person name="Goker M."/>
            <person name="Spring S."/>
            <person name="Bristow J."/>
            <person name="Markowitz V."/>
            <person name="Hugenholtz P."/>
            <person name="Kyrpides N.C."/>
            <person name="Klenk H.P."/>
            <person name="Eisen J.A."/>
        </authorList>
    </citation>
    <scope>NUCLEOTIDE SEQUENCE [LARGE SCALE GENOMIC DNA]</scope>
    <source>
        <strain evidence="2">ATCC 49978 / DSM 6589 / Su883</strain>
    </source>
</reference>
<proteinExistence type="predicted"/>
<dbReference type="HOGENOM" id="CLU_131578_0_0_0"/>
<dbReference type="OrthoDB" id="5161at2"/>
<dbReference type="EMBL" id="CP001818">
    <property type="protein sequence ID" value="ACZ18544.1"/>
    <property type="molecule type" value="Genomic_DNA"/>
</dbReference>
<evidence type="ECO:0000313" key="1">
    <source>
        <dbReference type="EMBL" id="ACZ18544.1"/>
    </source>
</evidence>
<evidence type="ECO:0008006" key="3">
    <source>
        <dbReference type="Google" id="ProtNLM"/>
    </source>
</evidence>
<sequence length="152" mass="16465">MGQHGSPGGLDCGIDPGRCKVGVAFGDRELRFSLVIPRDRLGELIRVLTQGDLEPLREYLTYGSIPPEVHLSGSVFVGAGTGSGEVLEELRRAGVRFVPVPEAGSTLMARELYFRLHPPRGLGRLIPRGLRVPPRDVDDLAAWVIVLMGRGT</sequence>
<dbReference type="KEGG" id="tai:Taci_0307"/>
<dbReference type="Proteomes" id="UP000002030">
    <property type="component" value="Chromosome"/>
</dbReference>
<gene>
    <name evidence="1" type="ordered locus">Taci_0307</name>
</gene>